<gene>
    <name evidence="2" type="ORF">GN138_05655</name>
</gene>
<evidence type="ECO:0000313" key="2">
    <source>
        <dbReference type="EMBL" id="MUU77921.1"/>
    </source>
</evidence>
<dbReference type="Gene3D" id="2.60.40.10">
    <property type="entry name" value="Immunoglobulins"/>
    <property type="match status" value="1"/>
</dbReference>
<dbReference type="AlphaFoldDB" id="A0A6L6U6S0"/>
<comment type="caution">
    <text evidence="2">The sequence shown here is derived from an EMBL/GenBank/DDBJ whole genome shotgun (WGS) entry which is preliminary data.</text>
</comment>
<dbReference type="InterPro" id="IPR014756">
    <property type="entry name" value="Ig_E-set"/>
</dbReference>
<dbReference type="EMBL" id="WOWS01000002">
    <property type="protein sequence ID" value="MUU77921.1"/>
    <property type="molecule type" value="Genomic_DNA"/>
</dbReference>
<dbReference type="Pfam" id="PF17116">
    <property type="entry name" value="T9SS_plug_1st"/>
    <property type="match status" value="1"/>
</dbReference>
<evidence type="ECO:0000313" key="3">
    <source>
        <dbReference type="Proteomes" id="UP000478208"/>
    </source>
</evidence>
<dbReference type="Proteomes" id="UP000478208">
    <property type="component" value="Unassembled WGS sequence"/>
</dbReference>
<accession>A0A6L6U6S0</accession>
<feature type="domain" description="Type 9 secretion system plug protein N-terminal" evidence="1">
    <location>
        <begin position="32"/>
        <end position="154"/>
    </location>
</feature>
<sequence length="417" mass="48551">MKKNIFNLLLIIILPSTLISQVAIEVIPPDFIKTITFKSNTTEGQLPILELGETLELEFDALTANEEDFYYVIEHFNFDWTPSNLVKSEYLKGLDYQRIQTYENSFNTYQIYSHYNLTIPNTQTLALLKSGNYMISIYDDYDELMFSRKFMIYENIATVGVSVKRSRDVKVIAEKQSIDMVISTTNLNLNNPLETIRTLIIQNNNLNTAISNLKPQYTLGNELIYKYDTESSFWGGNEYWNYENKDVRAANVGVQFIKLKDIYHNYLYTNVSRKNQPYTYNPDINGNFLVTAIDSDDVDIEADYTMIHFSLSNDEIQNKDVYIYGNFNAYAIEPLNKMDYNTESQRYEKTMLLKQGFYNYKYVVVDQETDAIDEGAISGNYWQTENNYKVLVYYRDLGARYDRLIGYGEASSTNITN</sequence>
<evidence type="ECO:0000259" key="1">
    <source>
        <dbReference type="Pfam" id="PF17116"/>
    </source>
</evidence>
<dbReference type="InterPro" id="IPR031345">
    <property type="entry name" value="T9SS_Plug_N"/>
</dbReference>
<organism evidence="2 3">
    <name type="scientific">Winogradskyella endarachnes</name>
    <dbReference type="NCBI Taxonomy" id="2681965"/>
    <lineage>
        <taxon>Bacteria</taxon>
        <taxon>Pseudomonadati</taxon>
        <taxon>Bacteroidota</taxon>
        <taxon>Flavobacteriia</taxon>
        <taxon>Flavobacteriales</taxon>
        <taxon>Flavobacteriaceae</taxon>
        <taxon>Winogradskyella</taxon>
    </lineage>
</organism>
<dbReference type="SUPFAM" id="SSF81296">
    <property type="entry name" value="E set domains"/>
    <property type="match status" value="1"/>
</dbReference>
<proteinExistence type="predicted"/>
<reference evidence="2 3" key="1">
    <citation type="submission" date="2019-12" db="EMBL/GenBank/DDBJ databases">
        <authorList>
            <person name="Li J."/>
        </authorList>
    </citation>
    <scope>NUCLEOTIDE SEQUENCE [LARGE SCALE GENOMIC DNA]</scope>
    <source>
        <strain evidence="2 3">HL2-2</strain>
    </source>
</reference>
<keyword evidence="3" id="KW-1185">Reference proteome</keyword>
<protein>
    <submittedName>
        <fullName evidence="2">DUF5103 domain-containing protein</fullName>
    </submittedName>
</protein>
<name>A0A6L6U6S0_9FLAO</name>
<dbReference type="RefSeq" id="WP_157363342.1">
    <property type="nucleotide sequence ID" value="NZ_WOWS01000002.1"/>
</dbReference>
<dbReference type="InterPro" id="IPR013783">
    <property type="entry name" value="Ig-like_fold"/>
</dbReference>